<evidence type="ECO:0000313" key="2">
    <source>
        <dbReference type="EMBL" id="OHA72637.1"/>
    </source>
</evidence>
<organism evidence="2 3">
    <name type="scientific">Candidatus Wildermuthbacteria bacterium RIFCSPLOWO2_01_FULL_47_18</name>
    <dbReference type="NCBI Taxonomy" id="1802460"/>
    <lineage>
        <taxon>Bacteria</taxon>
        <taxon>Candidatus Wildermuthiibacteriota</taxon>
    </lineage>
</organism>
<comment type="caution">
    <text evidence="2">The sequence shown here is derived from an EMBL/GenBank/DDBJ whole genome shotgun (WGS) entry which is preliminary data.</text>
</comment>
<dbReference type="PANTHER" id="PTHR34322:SF2">
    <property type="entry name" value="TRANSPOSASE IS200-LIKE DOMAIN-CONTAINING PROTEIN"/>
    <property type="match status" value="1"/>
</dbReference>
<dbReference type="Proteomes" id="UP000177287">
    <property type="component" value="Unassembled WGS sequence"/>
</dbReference>
<feature type="domain" description="Transposase IS200-like" evidence="1">
    <location>
        <begin position="3"/>
        <end position="105"/>
    </location>
</feature>
<gene>
    <name evidence="2" type="ORF">A3A27_00935</name>
</gene>
<dbReference type="AlphaFoldDB" id="A0A1G2RIM8"/>
<evidence type="ECO:0000313" key="3">
    <source>
        <dbReference type="Proteomes" id="UP000177287"/>
    </source>
</evidence>
<dbReference type="EMBL" id="MHUF01000015">
    <property type="protein sequence ID" value="OHA72637.1"/>
    <property type="molecule type" value="Genomic_DNA"/>
</dbReference>
<reference evidence="2 3" key="1">
    <citation type="journal article" date="2016" name="Nat. Commun.">
        <title>Thousands of microbial genomes shed light on interconnected biogeochemical processes in an aquifer system.</title>
        <authorList>
            <person name="Anantharaman K."/>
            <person name="Brown C.T."/>
            <person name="Hug L.A."/>
            <person name="Sharon I."/>
            <person name="Castelle C.J."/>
            <person name="Probst A.J."/>
            <person name="Thomas B.C."/>
            <person name="Singh A."/>
            <person name="Wilkins M.J."/>
            <person name="Karaoz U."/>
            <person name="Brodie E.L."/>
            <person name="Williams K.H."/>
            <person name="Hubbard S.S."/>
            <person name="Banfield J.F."/>
        </authorList>
    </citation>
    <scope>NUCLEOTIDE SEQUENCE [LARGE SCALE GENOMIC DNA]</scope>
</reference>
<dbReference type="GO" id="GO:0003677">
    <property type="term" value="F:DNA binding"/>
    <property type="evidence" value="ECO:0007669"/>
    <property type="project" value="InterPro"/>
</dbReference>
<dbReference type="Pfam" id="PF01797">
    <property type="entry name" value="Y1_Tnp"/>
    <property type="match status" value="1"/>
</dbReference>
<dbReference type="PANTHER" id="PTHR34322">
    <property type="entry name" value="TRANSPOSASE, Y1_TNP DOMAIN-CONTAINING"/>
    <property type="match status" value="1"/>
</dbReference>
<sequence length="178" mass="20616">MEAFNTVEPVGSLYLLSFEDMRVKKSRKLVDVLAYCLNPNHFHIILKQRVKNGISMFIKRLAGGHAYYFNVKHKRIGTLFQGPFKAKHVPDNDYLLHLSAYVNLNNRVHQLRDQVSQLVRSSWKQYSEGAQGLCTPGTILKQFKSVQDYRKFALSTLPGMVGKREDYRELKSLLLENR</sequence>
<dbReference type="SMART" id="SM01321">
    <property type="entry name" value="Y1_Tnp"/>
    <property type="match status" value="1"/>
</dbReference>
<dbReference type="GO" id="GO:0004803">
    <property type="term" value="F:transposase activity"/>
    <property type="evidence" value="ECO:0007669"/>
    <property type="project" value="InterPro"/>
</dbReference>
<protein>
    <recommendedName>
        <fullName evidence="1">Transposase IS200-like domain-containing protein</fullName>
    </recommendedName>
</protein>
<accession>A0A1G2RIM8</accession>
<dbReference type="InterPro" id="IPR036515">
    <property type="entry name" value="Transposase_17_sf"/>
</dbReference>
<name>A0A1G2RIM8_9BACT</name>
<dbReference type="GO" id="GO:0006313">
    <property type="term" value="P:DNA transposition"/>
    <property type="evidence" value="ECO:0007669"/>
    <property type="project" value="InterPro"/>
</dbReference>
<dbReference type="SUPFAM" id="SSF143422">
    <property type="entry name" value="Transposase IS200-like"/>
    <property type="match status" value="1"/>
</dbReference>
<evidence type="ECO:0000259" key="1">
    <source>
        <dbReference type="SMART" id="SM01321"/>
    </source>
</evidence>
<dbReference type="Gene3D" id="3.30.70.1290">
    <property type="entry name" value="Transposase IS200-like"/>
    <property type="match status" value="1"/>
</dbReference>
<proteinExistence type="predicted"/>
<dbReference type="InterPro" id="IPR002686">
    <property type="entry name" value="Transposase_17"/>
</dbReference>